<evidence type="ECO:0000259" key="4">
    <source>
        <dbReference type="SMART" id="SM00347"/>
    </source>
</evidence>
<dbReference type="Pfam" id="PF01047">
    <property type="entry name" value="MarR"/>
    <property type="match status" value="1"/>
</dbReference>
<dbReference type="InterPro" id="IPR000835">
    <property type="entry name" value="HTH_MarR-typ"/>
</dbReference>
<dbReference type="InterPro" id="IPR036390">
    <property type="entry name" value="WH_DNA-bd_sf"/>
</dbReference>
<sequence>MMTDTEIMDHAVVDLRNELGSHLGQVARLSNYLLDSQFSRAGFNITREQWSLLRLLWAEDGQSQQKLADRLMKNRASITSLIDNLEKQNLVVRVPNQKDKRSKLIYLTQQGRELKEPLADVFEATSQYCFRSISEENLETCMEVLLQVVRNIKSNNS</sequence>
<evidence type="ECO:0000256" key="3">
    <source>
        <dbReference type="ARBA" id="ARBA00023163"/>
    </source>
</evidence>
<accession>A0ABN6LEI3</accession>
<dbReference type="Proteomes" id="UP001354989">
    <property type="component" value="Plasmid pPP3"/>
</dbReference>
<keyword evidence="1" id="KW-0805">Transcription regulation</keyword>
<protein>
    <submittedName>
        <fullName evidence="5">MarR family transcriptional regulator</fullName>
    </submittedName>
</protein>
<dbReference type="PANTHER" id="PTHR33164:SF64">
    <property type="entry name" value="TRANSCRIPTIONAL REGULATOR SLYA"/>
    <property type="match status" value="1"/>
</dbReference>
<gene>
    <name evidence="5" type="ORF">PEPS_38860</name>
</gene>
<dbReference type="PANTHER" id="PTHR33164">
    <property type="entry name" value="TRANSCRIPTIONAL REGULATOR, MARR FAMILY"/>
    <property type="match status" value="1"/>
</dbReference>
<dbReference type="EMBL" id="AP025295">
    <property type="protein sequence ID" value="BDD01606.1"/>
    <property type="molecule type" value="Genomic_DNA"/>
</dbReference>
<dbReference type="SMART" id="SM00347">
    <property type="entry name" value="HTH_MARR"/>
    <property type="match status" value="1"/>
</dbReference>
<name>A0ABN6LEI3_9BACT</name>
<dbReference type="Gene3D" id="1.10.10.10">
    <property type="entry name" value="Winged helix-like DNA-binding domain superfamily/Winged helix DNA-binding domain"/>
    <property type="match status" value="1"/>
</dbReference>
<dbReference type="InterPro" id="IPR039422">
    <property type="entry name" value="MarR/SlyA-like"/>
</dbReference>
<reference evidence="5 6" key="1">
    <citation type="submission" date="2021-12" db="EMBL/GenBank/DDBJ databases">
        <title>Genome sequencing of bacteria with rrn-lacking chromosome and rrn-plasmid.</title>
        <authorList>
            <person name="Anda M."/>
            <person name="Iwasaki W."/>
        </authorList>
    </citation>
    <scope>NUCLEOTIDE SEQUENCE [LARGE SCALE GENOMIC DNA]</scope>
    <source>
        <strain evidence="5 6">NBRC 101262</strain>
        <plasmid evidence="5 6">pPP3</plasmid>
    </source>
</reference>
<keyword evidence="5" id="KW-0614">Plasmid</keyword>
<evidence type="ECO:0000313" key="6">
    <source>
        <dbReference type="Proteomes" id="UP001354989"/>
    </source>
</evidence>
<evidence type="ECO:0000256" key="1">
    <source>
        <dbReference type="ARBA" id="ARBA00023015"/>
    </source>
</evidence>
<geneLocation type="plasmid" evidence="5 6">
    <name>pPP3</name>
</geneLocation>
<dbReference type="InterPro" id="IPR036388">
    <property type="entry name" value="WH-like_DNA-bd_sf"/>
</dbReference>
<dbReference type="RefSeq" id="WP_332920304.1">
    <property type="nucleotide sequence ID" value="NZ_AP025295.1"/>
</dbReference>
<dbReference type="PRINTS" id="PR00598">
    <property type="entry name" value="HTHMARR"/>
</dbReference>
<keyword evidence="2" id="KW-0238">DNA-binding</keyword>
<evidence type="ECO:0000256" key="2">
    <source>
        <dbReference type="ARBA" id="ARBA00023125"/>
    </source>
</evidence>
<proteinExistence type="predicted"/>
<evidence type="ECO:0000313" key="5">
    <source>
        <dbReference type="EMBL" id="BDD01606.1"/>
    </source>
</evidence>
<feature type="domain" description="HTH marR-type" evidence="4">
    <location>
        <begin position="38"/>
        <end position="138"/>
    </location>
</feature>
<dbReference type="SUPFAM" id="SSF46785">
    <property type="entry name" value="Winged helix' DNA-binding domain"/>
    <property type="match status" value="1"/>
</dbReference>
<keyword evidence="6" id="KW-1185">Reference proteome</keyword>
<organism evidence="5 6">
    <name type="scientific">Persicobacter psychrovividus</name>
    <dbReference type="NCBI Taxonomy" id="387638"/>
    <lineage>
        <taxon>Bacteria</taxon>
        <taxon>Pseudomonadati</taxon>
        <taxon>Bacteroidota</taxon>
        <taxon>Cytophagia</taxon>
        <taxon>Cytophagales</taxon>
        <taxon>Persicobacteraceae</taxon>
        <taxon>Persicobacter</taxon>
    </lineage>
</organism>
<keyword evidence="3" id="KW-0804">Transcription</keyword>